<keyword evidence="1" id="KW-0175">Coiled coil</keyword>
<dbReference type="PANTHER" id="PTHR43327">
    <property type="entry name" value="STOMATIN-LIKE PROTEIN 2, MITOCHONDRIAL"/>
    <property type="match status" value="1"/>
</dbReference>
<organism evidence="3">
    <name type="scientific">Florenciella parvula</name>
    <dbReference type="NCBI Taxonomy" id="236787"/>
    <lineage>
        <taxon>Eukaryota</taxon>
        <taxon>Sar</taxon>
        <taxon>Stramenopiles</taxon>
        <taxon>Ochrophyta</taxon>
        <taxon>Dictyochophyceae</taxon>
        <taxon>Florenciellales</taxon>
        <taxon>Florenciella</taxon>
    </lineage>
</organism>
<dbReference type="Gene3D" id="3.30.479.30">
    <property type="entry name" value="Band 7 domain"/>
    <property type="match status" value="1"/>
</dbReference>
<dbReference type="AlphaFoldDB" id="A0A7S2C686"/>
<feature type="coiled-coil region" evidence="1">
    <location>
        <begin position="339"/>
        <end position="373"/>
    </location>
</feature>
<reference evidence="3" key="1">
    <citation type="submission" date="2021-01" db="EMBL/GenBank/DDBJ databases">
        <authorList>
            <person name="Corre E."/>
            <person name="Pelletier E."/>
            <person name="Niang G."/>
            <person name="Scheremetjew M."/>
            <person name="Finn R."/>
            <person name="Kale V."/>
            <person name="Holt S."/>
            <person name="Cochrane G."/>
            <person name="Meng A."/>
            <person name="Brown T."/>
            <person name="Cohen L."/>
        </authorList>
    </citation>
    <scope>NUCLEOTIDE SEQUENCE</scope>
    <source>
        <strain evidence="3">RCC1693</strain>
    </source>
</reference>
<evidence type="ECO:0000313" key="3">
    <source>
        <dbReference type="EMBL" id="CAD9416952.1"/>
    </source>
</evidence>
<evidence type="ECO:0000256" key="1">
    <source>
        <dbReference type="SAM" id="Coils"/>
    </source>
</evidence>
<feature type="domain" description="Band 7" evidence="2">
    <location>
        <begin position="69"/>
        <end position="226"/>
    </location>
</feature>
<dbReference type="InterPro" id="IPR050710">
    <property type="entry name" value="Band7/mec-2_domain"/>
</dbReference>
<proteinExistence type="predicted"/>
<name>A0A7S2C686_9STRA</name>
<dbReference type="PANTHER" id="PTHR43327:SF8">
    <property type="entry name" value="BAND 7 DOMAIN-CONTAINING PROTEIN"/>
    <property type="match status" value="1"/>
</dbReference>
<sequence>MQSETYMEKSRLVQRSIMNTSNGTVQSGLDRGGGTDIPIVLVPWGACCFHCCMEVPTGSHVLWEKFDQAKDMGYGPGIKFCLPAWERISHVVSAQTISYSAPARGVPTADNILVDLNVVIQFTIPDKASAQLFVYKLGAKRLDALLAAACEEGVRALVYGSNHENVMDLASSSGSTAAIQASLTENLHKYGVTVRSMIITKTKLPTDLQTRLEKTTTMISEMENAEKQNGNDQLVVKNEGEVKLVEVEKDRDRRIQALEKDLVLLKTEAEEKVAAEEGRKNVLLENATAAQSRAALKNTHEQEMAEVQGKQFKAELVQSTTTRCAEMKVKADQDARTLISLAEAEYTVAESTAESLKEEGRAEEVAAEKLQEKRKYELMWDKLDILKDIAKTGRKVVTGERAESMMNELCNMKTAAPATMSRR</sequence>
<evidence type="ECO:0000259" key="2">
    <source>
        <dbReference type="Pfam" id="PF01145"/>
    </source>
</evidence>
<accession>A0A7S2C686</accession>
<dbReference type="InterPro" id="IPR001107">
    <property type="entry name" value="Band_7"/>
</dbReference>
<feature type="coiled-coil region" evidence="1">
    <location>
        <begin position="255"/>
        <end position="286"/>
    </location>
</feature>
<dbReference type="EMBL" id="HBGT01016757">
    <property type="protein sequence ID" value="CAD9416952.1"/>
    <property type="molecule type" value="Transcribed_RNA"/>
</dbReference>
<gene>
    <name evidence="3" type="ORF">FPAR1323_LOCUS8937</name>
</gene>
<dbReference type="Pfam" id="PF01145">
    <property type="entry name" value="Band_7"/>
    <property type="match status" value="1"/>
</dbReference>
<dbReference type="InterPro" id="IPR036013">
    <property type="entry name" value="Band_7/SPFH_dom_sf"/>
</dbReference>
<protein>
    <recommendedName>
        <fullName evidence="2">Band 7 domain-containing protein</fullName>
    </recommendedName>
</protein>
<dbReference type="SUPFAM" id="SSF117892">
    <property type="entry name" value="Band 7/SPFH domain"/>
    <property type="match status" value="1"/>
</dbReference>